<dbReference type="Gene3D" id="3.20.20.140">
    <property type="entry name" value="Metal-dependent hydrolases"/>
    <property type="match status" value="1"/>
</dbReference>
<dbReference type="InterPro" id="IPR008257">
    <property type="entry name" value="Pept_M19"/>
</dbReference>
<gene>
    <name evidence="1" type="ORF">Dcar01_00910</name>
</gene>
<protein>
    <recommendedName>
        <fullName evidence="3">Peptidase M19</fullName>
    </recommendedName>
</protein>
<evidence type="ECO:0000313" key="2">
    <source>
        <dbReference type="Proteomes" id="UP001401887"/>
    </source>
</evidence>
<organism evidence="1 2">
    <name type="scientific">Deinococcus carri</name>
    <dbReference type="NCBI Taxonomy" id="1211323"/>
    <lineage>
        <taxon>Bacteria</taxon>
        <taxon>Thermotogati</taxon>
        <taxon>Deinococcota</taxon>
        <taxon>Deinococci</taxon>
        <taxon>Deinococcales</taxon>
        <taxon>Deinococcaceae</taxon>
        <taxon>Deinococcus</taxon>
    </lineage>
</organism>
<dbReference type="PROSITE" id="PS51365">
    <property type="entry name" value="RENAL_DIPEPTIDASE_2"/>
    <property type="match status" value="1"/>
</dbReference>
<keyword evidence="2" id="KW-1185">Reference proteome</keyword>
<dbReference type="PANTHER" id="PTHR10443:SF12">
    <property type="entry name" value="DIPEPTIDASE"/>
    <property type="match status" value="1"/>
</dbReference>
<name>A0ABP9W5C6_9DEIO</name>
<evidence type="ECO:0008006" key="3">
    <source>
        <dbReference type="Google" id="ProtNLM"/>
    </source>
</evidence>
<dbReference type="PANTHER" id="PTHR10443">
    <property type="entry name" value="MICROSOMAL DIPEPTIDASE"/>
    <property type="match status" value="1"/>
</dbReference>
<reference evidence="1 2" key="1">
    <citation type="submission" date="2024-02" db="EMBL/GenBank/DDBJ databases">
        <title>Deinococcus carri NBRC 110142.</title>
        <authorList>
            <person name="Ichikawa N."/>
            <person name="Katano-Makiyama Y."/>
            <person name="Hidaka K."/>
        </authorList>
    </citation>
    <scope>NUCLEOTIDE SEQUENCE [LARGE SCALE GENOMIC DNA]</scope>
    <source>
        <strain evidence="1 2">NBRC 110142</strain>
    </source>
</reference>
<proteinExistence type="predicted"/>
<comment type="caution">
    <text evidence="1">The sequence shown here is derived from an EMBL/GenBank/DDBJ whole genome shotgun (WGS) entry which is preliminary data.</text>
</comment>
<dbReference type="SUPFAM" id="SSF51556">
    <property type="entry name" value="Metallo-dependent hydrolases"/>
    <property type="match status" value="1"/>
</dbReference>
<dbReference type="RefSeq" id="WP_345461537.1">
    <property type="nucleotide sequence ID" value="NZ_BAABRP010000001.1"/>
</dbReference>
<dbReference type="Pfam" id="PF01244">
    <property type="entry name" value="Peptidase_M19"/>
    <property type="match status" value="1"/>
</dbReference>
<dbReference type="Proteomes" id="UP001401887">
    <property type="component" value="Unassembled WGS sequence"/>
</dbReference>
<sequence>MSGPASPLPLLIDGHLDLAWNAARGRDLGLDLAALRAGDPVAGETATVTFGELRAAGTRVCFGTLFALPRSGESPEGYTDHAGARAQALAQLDQYRRWEDAGQVRLLRSGSEVAAHLAAPAGPLGVVLLMEGADPIRDARDLPFWVGAGVRVIGPAWGRTRYAGGTDAPGPLTDAGRELVTAMRELGVTLDASHLDDAAFWEALDLGPQVIATHANSRALVPGNRQLSDGMVRAVAGAGGVVGLVFLSRFIRRGWEAGQPRAALEELAAHARHLAALVGWEHVGLGTDLDGGFGQEKAPAGVDRYRDVPLLLERLPPEHRADVAGGNWGRWLTRYL</sequence>
<evidence type="ECO:0000313" key="1">
    <source>
        <dbReference type="EMBL" id="GAA5512196.1"/>
    </source>
</evidence>
<accession>A0ABP9W5C6</accession>
<dbReference type="InterPro" id="IPR032466">
    <property type="entry name" value="Metal_Hydrolase"/>
</dbReference>
<dbReference type="EMBL" id="BAABRP010000001">
    <property type="protein sequence ID" value="GAA5512196.1"/>
    <property type="molecule type" value="Genomic_DNA"/>
</dbReference>